<organism evidence="1 2">
    <name type="scientific">Naganishia cerealis</name>
    <dbReference type="NCBI Taxonomy" id="610337"/>
    <lineage>
        <taxon>Eukaryota</taxon>
        <taxon>Fungi</taxon>
        <taxon>Dikarya</taxon>
        <taxon>Basidiomycota</taxon>
        <taxon>Agaricomycotina</taxon>
        <taxon>Tremellomycetes</taxon>
        <taxon>Filobasidiales</taxon>
        <taxon>Filobasidiaceae</taxon>
        <taxon>Naganishia</taxon>
    </lineage>
</organism>
<evidence type="ECO:0000313" key="1">
    <source>
        <dbReference type="EMBL" id="KAJ9094123.1"/>
    </source>
</evidence>
<accession>A0ACC2V4U4</accession>
<gene>
    <name evidence="1" type="ORF">QFC19_008075</name>
</gene>
<reference evidence="1" key="1">
    <citation type="submission" date="2023-04" db="EMBL/GenBank/DDBJ databases">
        <title>Draft Genome sequencing of Naganishia species isolated from polar environments using Oxford Nanopore Technology.</title>
        <authorList>
            <person name="Leo P."/>
            <person name="Venkateswaran K."/>
        </authorList>
    </citation>
    <scope>NUCLEOTIDE SEQUENCE</scope>
    <source>
        <strain evidence="1">MNA-CCFEE 5261</strain>
    </source>
</reference>
<keyword evidence="2" id="KW-1185">Reference proteome</keyword>
<dbReference type="EMBL" id="JASBWR010000115">
    <property type="protein sequence ID" value="KAJ9094123.1"/>
    <property type="molecule type" value="Genomic_DNA"/>
</dbReference>
<dbReference type="Proteomes" id="UP001241377">
    <property type="component" value="Unassembled WGS sequence"/>
</dbReference>
<proteinExistence type="predicted"/>
<protein>
    <submittedName>
        <fullName evidence="1">Uncharacterized protein</fullName>
    </submittedName>
</protein>
<sequence length="270" mass="30238">MTTQSLEDFISDKFTALKLEIPSDDVEYIARLVEEEELEEIDKKEGVKGMVEGFIPEDMLNQEEHNDQEISGIDRAIDQVLTYWQDLRAAKIIEEESAASAAVQEGSSGDDGSDSESETGGETREMSKGQKARKALLESLTPEELAAAQKRALLAQYGYVEEDGYDGGDSGMAGSTLRKREEEKEAADRRALIDKAIKEEGRRKRKSKRAKQEVDLMAPNLNKAKVQVKAQIARDSAKAEANFKKERDRAALEKQRYGYRPHVLHAEKLT</sequence>
<comment type="caution">
    <text evidence="1">The sequence shown here is derived from an EMBL/GenBank/DDBJ whole genome shotgun (WGS) entry which is preliminary data.</text>
</comment>
<name>A0ACC2V4U4_9TREE</name>
<evidence type="ECO:0000313" key="2">
    <source>
        <dbReference type="Proteomes" id="UP001241377"/>
    </source>
</evidence>